<feature type="compositionally biased region" description="Basic and acidic residues" evidence="1">
    <location>
        <begin position="58"/>
        <end position="88"/>
    </location>
</feature>
<feature type="compositionally biased region" description="Basic and acidic residues" evidence="1">
    <location>
        <begin position="103"/>
        <end position="181"/>
    </location>
</feature>
<organism evidence="2 3">
    <name type="scientific">Purpureocillium lilacinum</name>
    <name type="common">Paecilomyces lilacinus</name>
    <dbReference type="NCBI Taxonomy" id="33203"/>
    <lineage>
        <taxon>Eukaryota</taxon>
        <taxon>Fungi</taxon>
        <taxon>Dikarya</taxon>
        <taxon>Ascomycota</taxon>
        <taxon>Pezizomycotina</taxon>
        <taxon>Sordariomycetes</taxon>
        <taxon>Hypocreomycetidae</taxon>
        <taxon>Hypocreales</taxon>
        <taxon>Ophiocordycipitaceae</taxon>
        <taxon>Purpureocillium</taxon>
    </lineage>
</organism>
<sequence>MTDDLILSDDHVAGLLVEEAQRGQGASGSGAFPAERRPANMPRPNTRFLQKIIQAGAREAERVKEKQPEPKRQESSRKTKTRDHDLRKRQMSGIHAILGESAKQGDRDGRPSSSREDRDQGRGRRRRDERPETRDGDLLARGSDHRNRHGRLTDDRHTSRDDERTGRRSRRDSDRPGEERSHRHKTSRRDRSRSPRRHESRSRERSRRHRDRSPHKTPYRDGHKSHRKPVEPASEESDHELIGPAPPPKLRGRGTIGGAADLDRRFSASYDPKMDANPDSDVGGDWDDAVEAFRDRLKLKQNQEHRMRDAGFPEDQIRRAAHGGEKTEKDVVWSKAGEKRDWDRGKTVDDDGSMDMEQPSTLACSVAGEAWRRANAGDGASVVRPRDVGAAGTADKAQRALGSCRWGSPAVSATLQGASVPSMEPLWCGARAPGGPHPPRPVTSTLAAAAGYVPAVLLADQAARPLSQARSRKTSGDTLLEGHATSTCCAAARRIELGGRQASDPVPSSCASPGSHARIPLTQQPRARRRGRLDIRIVGLNSRLSHSRRPVDPALPAAATPVRHCRRPRSSFHLESRPHLVLDLILNLARPTPDGCHASPPAARASSPALLPFRLEPPPVNASPARWQPATLHQTWRPQQRHQRQQQRQHAAHDDGATTMAALSEDDIEKLFSGAPQYFARTESHYHGAPHPSVAFPFDEELEIRDLTDHVQIEDRAWSGVTAWPHITRDQEHDAAARRQAEEKHRAHFYVRCRERPNMLSMHGVEKGTMGYQAALELSAADSLEEEQFGFESVGTKARAIVDARERILGPQGWLHRLPEHELLDRLRRNADLYRRNDLRSRKSADTYADLFHAFMRPCNTVIDRTDRHSLSNQIVALLKCMGTANVWIDLSRVEWRIRLGQVLWGEKGDDDLDDATAVHDADSAAERAEEKYWLFMQILVASELLLRLDAVTDGVEFGSGGIKPIDVAYFERGATQTVKWSLMLARSWLENVEIIKEEEKEPGLLRPPPPPMPRRGSSWLASLVSRVSNRYHRHAPAMPCRYTIQGRHSQRQVDGLIHFARNLMWPGIDRYEYTISERAQIAGGATPTKHPSSSTTSVDSEKPSSYFGAWDVTCHRGKRKGRAQAQRRKLAAALHESGWITKSYVFGLVLPGETLCHYLMATLLENDREAMAKLGPCANLSGGFVYSGKSFWSTSCIVGRVLAAGKGAAECMGWISTDVVPEGRSDGWLSIEAEDVADDLAHLGKKARIWGKKRLERESSILGDGKEDSVSPADFIVPHETGYSASPPSVYVGLLALELSAPAGAVPATPLAELIPTPSTTTDAGKAPEIISYPASIRFSVSVEGRDDEEVTYPLTYDISFVTAHPCAPSHRVRMLKSPSSPTIQKIDVSGSAMLQGSRSVNKMGHPLHKYYNFTVIHISELLQKPRTTLSEFLLDPTLGKAGGATNGVLVVDCITNLADAPQSPALERVASSPSGSPVGHRKGSFSAAAQMFLESRKRQFGSDMEVLVRALCAQRGWNALVSRRKRGCLACAIREAGALGWKVIRVLFPSGGAYRHGSVPRRVSQVWSCPRWLLCGSQTDVMDNLLSQELGQGSHRPLLTMRHILISFLLARGLASANQLAQAAGGITIGIPLPTPTEAPPPLADVTPPPLHRRAVDRQCLTSVLSELSPPTTALDSALLSWATQNDHTGGCTLTMPASLSKAYTSYVDVLQTYFSTLSSKAQCLRKCGASRLSVTVTATCKESLTLVFTGGSGAATTTSMKQVDVPNSTVFIGDGIFGSACKKNYTSSAITGLPPPESTRGSSVTEFTTDNPLASSGSATATSTSSTSATSTSGAMAANGPAGGSALAVVAGLVAALAL</sequence>
<feature type="compositionally biased region" description="Low complexity" evidence="1">
    <location>
        <begin position="1817"/>
        <end position="1838"/>
    </location>
</feature>
<accession>A0ABR0BU39</accession>
<evidence type="ECO:0000313" key="3">
    <source>
        <dbReference type="Proteomes" id="UP001287286"/>
    </source>
</evidence>
<keyword evidence="3" id="KW-1185">Reference proteome</keyword>
<evidence type="ECO:0000256" key="1">
    <source>
        <dbReference type="SAM" id="MobiDB-lite"/>
    </source>
</evidence>
<feature type="region of interest" description="Disordered" evidence="1">
    <location>
        <begin position="633"/>
        <end position="655"/>
    </location>
</feature>
<dbReference type="Proteomes" id="UP001287286">
    <property type="component" value="Unassembled WGS sequence"/>
</dbReference>
<dbReference type="EMBL" id="JAWRVI010000036">
    <property type="protein sequence ID" value="KAK4086958.1"/>
    <property type="molecule type" value="Genomic_DNA"/>
</dbReference>
<feature type="compositionally biased region" description="Basic and acidic residues" evidence="1">
    <location>
        <begin position="261"/>
        <end position="276"/>
    </location>
</feature>
<reference evidence="2 3" key="1">
    <citation type="journal article" date="2024" name="Microbiol. Resour. Announc.">
        <title>Genome annotations for the ascomycete fungi Trichoderma harzianum, Trichoderma aggressivum, and Purpureocillium lilacinum.</title>
        <authorList>
            <person name="Beijen E.P.W."/>
            <person name="Ohm R.A."/>
        </authorList>
    </citation>
    <scope>NUCLEOTIDE SEQUENCE [LARGE SCALE GENOMIC DNA]</scope>
    <source>
        <strain evidence="2 3">CBS 150709</strain>
    </source>
</reference>
<gene>
    <name evidence="2" type="ORF">Purlil1_8692</name>
</gene>
<name>A0ABR0BU39_PURLI</name>
<protein>
    <submittedName>
        <fullName evidence="2">Uncharacterized protein</fullName>
    </submittedName>
</protein>
<feature type="compositionally biased region" description="Basic residues" evidence="1">
    <location>
        <begin position="182"/>
        <end position="227"/>
    </location>
</feature>
<comment type="caution">
    <text evidence="2">The sequence shown here is derived from an EMBL/GenBank/DDBJ whole genome shotgun (WGS) entry which is preliminary data.</text>
</comment>
<feature type="compositionally biased region" description="Polar residues" evidence="1">
    <location>
        <begin position="1802"/>
        <end position="1816"/>
    </location>
</feature>
<evidence type="ECO:0000313" key="2">
    <source>
        <dbReference type="EMBL" id="KAK4086958.1"/>
    </source>
</evidence>
<proteinExistence type="predicted"/>
<feature type="region of interest" description="Disordered" evidence="1">
    <location>
        <begin position="18"/>
        <end position="283"/>
    </location>
</feature>
<feature type="region of interest" description="Disordered" evidence="1">
    <location>
        <begin position="1794"/>
        <end position="1838"/>
    </location>
</feature>
<dbReference type="PANTHER" id="PTHR42345:SF2">
    <property type="entry name" value="HELICASE-LIKE PROTEIN"/>
    <property type="match status" value="1"/>
</dbReference>
<dbReference type="PANTHER" id="PTHR42345">
    <property type="entry name" value="TPR_REGION DOMAIN-CONTAINING PROTEIN"/>
    <property type="match status" value="1"/>
</dbReference>